<proteinExistence type="predicted"/>
<feature type="region of interest" description="Disordered" evidence="1">
    <location>
        <begin position="1"/>
        <end position="64"/>
    </location>
</feature>
<dbReference type="EMBL" id="CP097509">
    <property type="protein sequence ID" value="URE17903.1"/>
    <property type="molecule type" value="Genomic_DNA"/>
</dbReference>
<dbReference type="OrthoDB" id="2020542at2759"/>
<dbReference type="AlphaFoldDB" id="A0A9E7KEX1"/>
<gene>
    <name evidence="2" type="ORF">MUK42_12309</name>
</gene>
<organism evidence="2 3">
    <name type="scientific">Musa troglodytarum</name>
    <name type="common">fe'i banana</name>
    <dbReference type="NCBI Taxonomy" id="320322"/>
    <lineage>
        <taxon>Eukaryota</taxon>
        <taxon>Viridiplantae</taxon>
        <taxon>Streptophyta</taxon>
        <taxon>Embryophyta</taxon>
        <taxon>Tracheophyta</taxon>
        <taxon>Spermatophyta</taxon>
        <taxon>Magnoliopsida</taxon>
        <taxon>Liliopsida</taxon>
        <taxon>Zingiberales</taxon>
        <taxon>Musaceae</taxon>
        <taxon>Musa</taxon>
    </lineage>
</organism>
<dbReference type="Proteomes" id="UP001055439">
    <property type="component" value="Chromosome 7"/>
</dbReference>
<protein>
    <submittedName>
        <fullName evidence="2">Amino acid permease</fullName>
    </submittedName>
</protein>
<evidence type="ECO:0000313" key="3">
    <source>
        <dbReference type="Proteomes" id="UP001055439"/>
    </source>
</evidence>
<accession>A0A9E7KEX1</accession>
<evidence type="ECO:0000256" key="1">
    <source>
        <dbReference type="SAM" id="MobiDB-lite"/>
    </source>
</evidence>
<sequence>MPSPRRLNEGSVLPRRYSARSSPRGRRQKGRRHWGSRDLNNGEEAEGVPASGGRDPRRNSEAEGGASAIFWWFQQI</sequence>
<feature type="compositionally biased region" description="Basic residues" evidence="1">
    <location>
        <begin position="23"/>
        <end position="34"/>
    </location>
</feature>
<reference evidence="2" key="1">
    <citation type="submission" date="2022-05" db="EMBL/GenBank/DDBJ databases">
        <title>The Musa troglodytarum L. genome provides insights into the mechanism of non-climacteric behaviour and enrichment of carotenoids.</title>
        <authorList>
            <person name="Wang J."/>
        </authorList>
    </citation>
    <scope>NUCLEOTIDE SEQUENCE</scope>
    <source>
        <tissue evidence="2">Leaf</tissue>
    </source>
</reference>
<evidence type="ECO:0000313" key="2">
    <source>
        <dbReference type="EMBL" id="URE17903.1"/>
    </source>
</evidence>
<name>A0A9E7KEX1_9LILI</name>
<keyword evidence="3" id="KW-1185">Reference proteome</keyword>